<sequence length="492" mass="56899">MASISCSSWVVDMDKLLDDANAQKEKGRWEKHYIYRVPEWMKTADPSAYSPRLVSLGPFHHGRGVLRPMEEHKRRAMLHLVNRRSKKALQEVVAAVAEVAEPLMEAYKGLREEKSWRGEKHKDRFVAMMVMDGCFLVEAMLWEKQDYAADDPVFSDHGELYVWPGIRQDIMLLENQLPLLLIKTILAVLYPTKYKKHRAINKLILDLLNRRPHKKYTNNQPGLHPLGILHSSFTYTLSTAVANNTKRGGQPITRLFSWLNSRNPWHQEDRTRSREDNTSCAEKMCEAESTDDDEDDDDDDKDDDNDNDDNDNNTTSAQKMREAGIDFEKSATDSFLDIHYDEQRGVLRMPRLRFYGHTQVMLLNFMAFERLHSVAGNVVTAYVYFMDDIIDTAKDVELLKSKEIIDHEMGSDKELAMRFNDILSCNTIIDDSSKLGEVRQKVYAHCKKPWNKWRASLIENHFSNPWVIISLVIAAILLVATLLQTVYTMFKP</sequence>
<dbReference type="EnsemblPlants" id="AVESA.00010b.r2.1DG0153140.1">
    <property type="protein sequence ID" value="AVESA.00010b.r2.1DG0153140.1.CDS"/>
    <property type="gene ID" value="AVESA.00010b.r2.1DG0153140"/>
</dbReference>
<accession>A0ACD5TZS1</accession>
<reference evidence="1" key="1">
    <citation type="submission" date="2021-05" db="EMBL/GenBank/DDBJ databases">
        <authorList>
            <person name="Scholz U."/>
            <person name="Mascher M."/>
            <person name="Fiebig A."/>
        </authorList>
    </citation>
    <scope>NUCLEOTIDE SEQUENCE [LARGE SCALE GENOMIC DNA]</scope>
</reference>
<evidence type="ECO:0000313" key="2">
    <source>
        <dbReference type="Proteomes" id="UP001732700"/>
    </source>
</evidence>
<dbReference type="Proteomes" id="UP001732700">
    <property type="component" value="Chromosome 1D"/>
</dbReference>
<reference evidence="1" key="2">
    <citation type="submission" date="2025-09" db="UniProtKB">
        <authorList>
            <consortium name="EnsemblPlants"/>
        </authorList>
    </citation>
    <scope>IDENTIFICATION</scope>
</reference>
<proteinExistence type="predicted"/>
<name>A0ACD5TZS1_AVESA</name>
<keyword evidence="2" id="KW-1185">Reference proteome</keyword>
<organism evidence="1 2">
    <name type="scientific">Avena sativa</name>
    <name type="common">Oat</name>
    <dbReference type="NCBI Taxonomy" id="4498"/>
    <lineage>
        <taxon>Eukaryota</taxon>
        <taxon>Viridiplantae</taxon>
        <taxon>Streptophyta</taxon>
        <taxon>Embryophyta</taxon>
        <taxon>Tracheophyta</taxon>
        <taxon>Spermatophyta</taxon>
        <taxon>Magnoliopsida</taxon>
        <taxon>Liliopsida</taxon>
        <taxon>Poales</taxon>
        <taxon>Poaceae</taxon>
        <taxon>BOP clade</taxon>
        <taxon>Pooideae</taxon>
        <taxon>Poodae</taxon>
        <taxon>Poeae</taxon>
        <taxon>Poeae Chloroplast Group 1 (Aveneae type)</taxon>
        <taxon>Aveninae</taxon>
        <taxon>Avena</taxon>
    </lineage>
</organism>
<protein>
    <submittedName>
        <fullName evidence="1">Uncharacterized protein</fullName>
    </submittedName>
</protein>
<evidence type="ECO:0000313" key="1">
    <source>
        <dbReference type="EnsemblPlants" id="AVESA.00010b.r2.1DG0153140.1.CDS"/>
    </source>
</evidence>